<evidence type="ECO:0000313" key="3">
    <source>
        <dbReference type="Proteomes" id="UP001066276"/>
    </source>
</evidence>
<proteinExistence type="predicted"/>
<protein>
    <submittedName>
        <fullName evidence="2">Uncharacterized protein</fullName>
    </submittedName>
</protein>
<name>A0AAV7N6A8_PLEWA</name>
<dbReference type="AlphaFoldDB" id="A0AAV7N6A8"/>
<organism evidence="2 3">
    <name type="scientific">Pleurodeles waltl</name>
    <name type="common">Iberian ribbed newt</name>
    <dbReference type="NCBI Taxonomy" id="8319"/>
    <lineage>
        <taxon>Eukaryota</taxon>
        <taxon>Metazoa</taxon>
        <taxon>Chordata</taxon>
        <taxon>Craniata</taxon>
        <taxon>Vertebrata</taxon>
        <taxon>Euteleostomi</taxon>
        <taxon>Amphibia</taxon>
        <taxon>Batrachia</taxon>
        <taxon>Caudata</taxon>
        <taxon>Salamandroidea</taxon>
        <taxon>Salamandridae</taxon>
        <taxon>Pleurodelinae</taxon>
        <taxon>Pleurodeles</taxon>
    </lineage>
</organism>
<sequence length="162" mass="17106">MNLLAGACPGGKTHKGDKQLAGAGGQRSIQPGPRGPRTRQKDWSGCRGMPAEVQRAMKVTRGGKKDIRHTGEVRPEERILGGLVRGTPGGSEDACNATAAGQHSVGIRKARLEQAQRAGEGLDRRTPLIAGGSEQMRWRCRPPERALSRTTEEAVVGGGPGN</sequence>
<feature type="region of interest" description="Disordered" evidence="1">
    <location>
        <begin position="116"/>
        <end position="139"/>
    </location>
</feature>
<keyword evidence="3" id="KW-1185">Reference proteome</keyword>
<dbReference type="EMBL" id="JANPWB010000013">
    <property type="protein sequence ID" value="KAJ1111056.1"/>
    <property type="molecule type" value="Genomic_DNA"/>
</dbReference>
<comment type="caution">
    <text evidence="2">The sequence shown here is derived from an EMBL/GenBank/DDBJ whole genome shotgun (WGS) entry which is preliminary data.</text>
</comment>
<evidence type="ECO:0000313" key="2">
    <source>
        <dbReference type="EMBL" id="KAJ1111056.1"/>
    </source>
</evidence>
<reference evidence="2" key="1">
    <citation type="journal article" date="2022" name="bioRxiv">
        <title>Sequencing and chromosome-scale assembly of the giantPleurodeles waltlgenome.</title>
        <authorList>
            <person name="Brown T."/>
            <person name="Elewa A."/>
            <person name="Iarovenko S."/>
            <person name="Subramanian E."/>
            <person name="Araus A.J."/>
            <person name="Petzold A."/>
            <person name="Susuki M."/>
            <person name="Suzuki K.-i.T."/>
            <person name="Hayashi T."/>
            <person name="Toyoda A."/>
            <person name="Oliveira C."/>
            <person name="Osipova E."/>
            <person name="Leigh N.D."/>
            <person name="Simon A."/>
            <person name="Yun M.H."/>
        </authorList>
    </citation>
    <scope>NUCLEOTIDE SEQUENCE</scope>
    <source>
        <strain evidence="2">20211129_DDA</strain>
        <tissue evidence="2">Liver</tissue>
    </source>
</reference>
<gene>
    <name evidence="2" type="ORF">NDU88_008394</name>
</gene>
<evidence type="ECO:0000256" key="1">
    <source>
        <dbReference type="SAM" id="MobiDB-lite"/>
    </source>
</evidence>
<accession>A0AAV7N6A8</accession>
<dbReference type="Proteomes" id="UP001066276">
    <property type="component" value="Chromosome 9"/>
</dbReference>
<feature type="region of interest" description="Disordered" evidence="1">
    <location>
        <begin position="1"/>
        <end position="47"/>
    </location>
</feature>
<feature type="compositionally biased region" description="Basic and acidic residues" evidence="1">
    <location>
        <begin position="116"/>
        <end position="126"/>
    </location>
</feature>